<evidence type="ECO:0000256" key="1">
    <source>
        <dbReference type="SAM" id="MobiDB-lite"/>
    </source>
</evidence>
<keyword evidence="4" id="KW-1185">Reference proteome</keyword>
<comment type="caution">
    <text evidence="3">The sequence shown here is derived from an EMBL/GenBank/DDBJ whole genome shotgun (WGS) entry which is preliminary data.</text>
</comment>
<feature type="region of interest" description="Disordered" evidence="1">
    <location>
        <begin position="254"/>
        <end position="274"/>
    </location>
</feature>
<dbReference type="InterPro" id="IPR036691">
    <property type="entry name" value="Endo/exonu/phosph_ase_sf"/>
</dbReference>
<dbReference type="Gene3D" id="3.60.10.10">
    <property type="entry name" value="Endonuclease/exonuclease/phosphatase"/>
    <property type="match status" value="1"/>
</dbReference>
<protein>
    <submittedName>
        <fullName evidence="3">Endonuclease/exonuclease/phosphatase family protein</fullName>
    </submittedName>
</protein>
<dbReference type="Proteomes" id="UP001172687">
    <property type="component" value="Unassembled WGS sequence"/>
</dbReference>
<dbReference type="InterPro" id="IPR051916">
    <property type="entry name" value="GPI-anchor_lipid_remodeler"/>
</dbReference>
<evidence type="ECO:0000313" key="4">
    <source>
        <dbReference type="Proteomes" id="UP001172687"/>
    </source>
</evidence>
<keyword evidence="3" id="KW-0540">Nuclease</keyword>
<reference evidence="3" key="1">
    <citation type="submission" date="2023-07" db="EMBL/GenBank/DDBJ databases">
        <title>Degradation of tert-butanol by M. austroafricanum TBA100.</title>
        <authorList>
            <person name="Helbich S."/>
            <person name="Vainshtein Y."/>
        </authorList>
    </citation>
    <scope>NUCLEOTIDE SEQUENCE</scope>
    <source>
        <strain evidence="3">TBA100</strain>
    </source>
</reference>
<feature type="domain" description="Endonuclease/exonuclease/phosphatase" evidence="2">
    <location>
        <begin position="4"/>
        <end position="244"/>
    </location>
</feature>
<dbReference type="EMBL" id="JAUHTC010000040">
    <property type="protein sequence ID" value="MDN4518403.1"/>
    <property type="molecule type" value="Genomic_DNA"/>
</dbReference>
<proteinExistence type="predicted"/>
<keyword evidence="3" id="KW-0255">Endonuclease</keyword>
<evidence type="ECO:0000259" key="2">
    <source>
        <dbReference type="Pfam" id="PF03372"/>
    </source>
</evidence>
<keyword evidence="3" id="KW-0378">Hydrolase</keyword>
<dbReference type="PANTHER" id="PTHR14859">
    <property type="entry name" value="CALCOFLUOR WHITE HYPERSENSITIVE PROTEIN PRECURSOR"/>
    <property type="match status" value="1"/>
</dbReference>
<dbReference type="InterPro" id="IPR005135">
    <property type="entry name" value="Endo/exonuclease/phosphatase"/>
</dbReference>
<gene>
    <name evidence="3" type="ORF">QYF68_11280</name>
</gene>
<dbReference type="RefSeq" id="WP_208676065.1">
    <property type="nucleotide sequence ID" value="NZ_CP070380.1"/>
</dbReference>
<dbReference type="PANTHER" id="PTHR14859:SF1">
    <property type="entry name" value="PGAP2-INTERACTING PROTEIN"/>
    <property type="match status" value="1"/>
</dbReference>
<accession>A0ABT8HCB8</accession>
<dbReference type="GO" id="GO:0004519">
    <property type="term" value="F:endonuclease activity"/>
    <property type="evidence" value="ECO:0007669"/>
    <property type="project" value="UniProtKB-KW"/>
</dbReference>
<organism evidence="3 4">
    <name type="scientific">Mycolicibacterium austroafricanum</name>
    <name type="common">Mycobacterium austroafricanum</name>
    <dbReference type="NCBI Taxonomy" id="39687"/>
    <lineage>
        <taxon>Bacteria</taxon>
        <taxon>Bacillati</taxon>
        <taxon>Actinomycetota</taxon>
        <taxon>Actinomycetes</taxon>
        <taxon>Mycobacteriales</taxon>
        <taxon>Mycobacteriaceae</taxon>
        <taxon>Mycolicibacterium</taxon>
    </lineage>
</organism>
<dbReference type="Pfam" id="PF03372">
    <property type="entry name" value="Exo_endo_phos"/>
    <property type="match status" value="1"/>
</dbReference>
<dbReference type="SUPFAM" id="SSF56219">
    <property type="entry name" value="DNase I-like"/>
    <property type="match status" value="1"/>
</dbReference>
<name>A0ABT8HCB8_MYCAO</name>
<evidence type="ECO:0000313" key="3">
    <source>
        <dbReference type="EMBL" id="MDN4518403.1"/>
    </source>
</evidence>
<sequence>MKLVTFNILHGRTPGDGVDLDRFAECVARLDADILALQEVDSIQARSGLADLTALAADAMGARSHRFVAAIAGTPGATWMAATGEEQPGTAAYGVALLSRYPALNWQVLRLPRIPFRFPMYLSAPRRVQIIDEEPRAAVIGQFDTPLGNLTVVNTHLSFVPGWNRVQLHRLMRDVRGLPWPRIVTGDLNMSAAAARRWSGLRQLASAPTFPADRPVSQLDHVLTDDPALTPTACRTPRMPISDHRPVVVDLQHRPEGRHLGAPGEESLWRSENR</sequence>